<dbReference type="OrthoDB" id="9631130at2759"/>
<protein>
    <submittedName>
        <fullName evidence="9">TVAZ2 protein</fullName>
    </submittedName>
</protein>
<evidence type="ECO:0000256" key="6">
    <source>
        <dbReference type="ARBA" id="ARBA00023157"/>
    </source>
</evidence>
<keyword evidence="5" id="KW-0472">Membrane</keyword>
<dbReference type="Proteomes" id="UP000531559">
    <property type="component" value="Unassembled WGS sequence"/>
</dbReference>
<evidence type="ECO:0000256" key="2">
    <source>
        <dbReference type="ARBA" id="ARBA00022475"/>
    </source>
</evidence>
<keyword evidence="4" id="KW-0391">Immunity</keyword>
<dbReference type="AlphaFoldDB" id="A0A7K7WR82"/>
<keyword evidence="3" id="KW-0732">Signal</keyword>
<dbReference type="Gene3D" id="2.60.40.10">
    <property type="entry name" value="Immunoglobulins"/>
    <property type="match status" value="1"/>
</dbReference>
<evidence type="ECO:0000313" key="9">
    <source>
        <dbReference type="EMBL" id="NXA55852.1"/>
    </source>
</evidence>
<evidence type="ECO:0000256" key="4">
    <source>
        <dbReference type="ARBA" id="ARBA00022859"/>
    </source>
</evidence>
<organism evidence="9 10">
    <name type="scientific">Nothocercus julius</name>
    <dbReference type="NCBI Taxonomy" id="2585813"/>
    <lineage>
        <taxon>Eukaryota</taxon>
        <taxon>Metazoa</taxon>
        <taxon>Chordata</taxon>
        <taxon>Craniata</taxon>
        <taxon>Vertebrata</taxon>
        <taxon>Euteleostomi</taxon>
        <taxon>Archelosauria</taxon>
        <taxon>Archosauria</taxon>
        <taxon>Dinosauria</taxon>
        <taxon>Saurischia</taxon>
        <taxon>Theropoda</taxon>
        <taxon>Coelurosauria</taxon>
        <taxon>Aves</taxon>
        <taxon>Palaeognathae</taxon>
        <taxon>Tinamiformes</taxon>
        <taxon>Tinamidae</taxon>
        <taxon>Nothocercus</taxon>
    </lineage>
</organism>
<dbReference type="EMBL" id="VZSV01000320">
    <property type="protein sequence ID" value="NXA55852.1"/>
    <property type="molecule type" value="Genomic_DNA"/>
</dbReference>
<dbReference type="SUPFAM" id="SSF48726">
    <property type="entry name" value="Immunoglobulin"/>
    <property type="match status" value="1"/>
</dbReference>
<dbReference type="InterPro" id="IPR013783">
    <property type="entry name" value="Ig-like_fold"/>
</dbReference>
<keyword evidence="7" id="KW-0325">Glycoprotein</keyword>
<dbReference type="InterPro" id="IPR052051">
    <property type="entry name" value="TCR_complex_component"/>
</dbReference>
<evidence type="ECO:0000256" key="5">
    <source>
        <dbReference type="ARBA" id="ARBA00023136"/>
    </source>
</evidence>
<evidence type="ECO:0000259" key="8">
    <source>
        <dbReference type="PROSITE" id="PS50835"/>
    </source>
</evidence>
<dbReference type="InterPro" id="IPR013106">
    <property type="entry name" value="Ig_V-set"/>
</dbReference>
<accession>A0A7K7WR82</accession>
<evidence type="ECO:0000256" key="7">
    <source>
        <dbReference type="ARBA" id="ARBA00023180"/>
    </source>
</evidence>
<dbReference type="InterPro" id="IPR036179">
    <property type="entry name" value="Ig-like_dom_sf"/>
</dbReference>
<reference evidence="9 10" key="1">
    <citation type="submission" date="2019-09" db="EMBL/GenBank/DDBJ databases">
        <title>Bird 10,000 Genomes (B10K) Project - Family phase.</title>
        <authorList>
            <person name="Zhang G."/>
        </authorList>
    </citation>
    <scope>NUCLEOTIDE SEQUENCE [LARGE SCALE GENOMIC DNA]</scope>
    <source>
        <strain evidence="9">B10K-MSB-01</strain>
    </source>
</reference>
<evidence type="ECO:0000256" key="3">
    <source>
        <dbReference type="ARBA" id="ARBA00022729"/>
    </source>
</evidence>
<gene>
    <name evidence="9" type="primary">Trav262</name>
    <name evidence="9" type="ORF">NOTJUL_R12445</name>
</gene>
<feature type="domain" description="Ig-like" evidence="8">
    <location>
        <begin position="19"/>
        <end position="102"/>
    </location>
</feature>
<dbReference type="PANTHER" id="PTHR19433:SF111">
    <property type="entry name" value="T CELL RECEPTOR ALPHA VARIABLE 4"/>
    <property type="match status" value="1"/>
</dbReference>
<proteinExistence type="predicted"/>
<name>A0A7K7WR82_9AVES</name>
<dbReference type="PROSITE" id="PS50835">
    <property type="entry name" value="IG_LIKE"/>
    <property type="match status" value="1"/>
</dbReference>
<dbReference type="GO" id="GO:0002376">
    <property type="term" value="P:immune system process"/>
    <property type="evidence" value="ECO:0007669"/>
    <property type="project" value="UniProtKB-KW"/>
</dbReference>
<keyword evidence="10" id="KW-1185">Reference proteome</keyword>
<comment type="subcellular location">
    <subcellularLocation>
        <location evidence="1">Cell membrane</location>
    </subcellularLocation>
</comment>
<comment type="caution">
    <text evidence="9">The sequence shown here is derived from an EMBL/GenBank/DDBJ whole genome shotgun (WGS) entry which is preliminary data.</text>
</comment>
<dbReference type="GO" id="GO:0005886">
    <property type="term" value="C:plasma membrane"/>
    <property type="evidence" value="ECO:0007669"/>
    <property type="project" value="UniProtKB-SubCell"/>
</dbReference>
<evidence type="ECO:0000256" key="1">
    <source>
        <dbReference type="ARBA" id="ARBA00004236"/>
    </source>
</evidence>
<feature type="non-terminal residue" evidence="9">
    <location>
        <position position="102"/>
    </location>
</feature>
<evidence type="ECO:0000313" key="10">
    <source>
        <dbReference type="Proteomes" id="UP000531559"/>
    </source>
</evidence>
<keyword evidence="6" id="KW-1015">Disulfide bond</keyword>
<feature type="non-terminal residue" evidence="9">
    <location>
        <position position="1"/>
    </location>
</feature>
<keyword evidence="2" id="KW-1003">Cell membrane</keyword>
<dbReference type="PANTHER" id="PTHR19433">
    <property type="entry name" value="T-CELL RECEPTOR ALPHA CHAIN V REGION-RELATED"/>
    <property type="match status" value="1"/>
</dbReference>
<dbReference type="InterPro" id="IPR007110">
    <property type="entry name" value="Ig-like_dom"/>
</dbReference>
<sequence>LFSAVAVGRAQVQQEAWAEAREGISVHITCSHPSTAAYTTHWYRQHLHQPPQLIAVGVSAGEKAVPELPGSLLIATDRRSSALRLSWPRWQDAAVYYCAVRD</sequence>
<dbReference type="GO" id="GO:0009617">
    <property type="term" value="P:response to bacterium"/>
    <property type="evidence" value="ECO:0007669"/>
    <property type="project" value="TreeGrafter"/>
</dbReference>
<dbReference type="Pfam" id="PF07686">
    <property type="entry name" value="V-set"/>
    <property type="match status" value="1"/>
</dbReference>